<keyword evidence="11" id="KW-0503">Monooxygenase</keyword>
<keyword evidence="8" id="KW-1133">Transmembrane helix</keyword>
<evidence type="ECO:0000256" key="6">
    <source>
        <dbReference type="ARBA" id="ARBA00022692"/>
    </source>
</evidence>
<evidence type="ECO:0000256" key="11">
    <source>
        <dbReference type="ARBA" id="ARBA00023033"/>
    </source>
</evidence>
<comment type="pathway">
    <text evidence="3">Secondary metabolite biosynthesis; terpenoid biosynthesis.</text>
</comment>
<keyword evidence="5" id="KW-0349">Heme</keyword>
<evidence type="ECO:0000256" key="12">
    <source>
        <dbReference type="ARBA" id="ARBA00023136"/>
    </source>
</evidence>
<organism evidence="13 14">
    <name type="scientific">Leucocoprinus birnbaumii</name>
    <dbReference type="NCBI Taxonomy" id="56174"/>
    <lineage>
        <taxon>Eukaryota</taxon>
        <taxon>Fungi</taxon>
        <taxon>Dikarya</taxon>
        <taxon>Basidiomycota</taxon>
        <taxon>Agaricomycotina</taxon>
        <taxon>Agaricomycetes</taxon>
        <taxon>Agaricomycetidae</taxon>
        <taxon>Agaricales</taxon>
        <taxon>Agaricineae</taxon>
        <taxon>Agaricaceae</taxon>
        <taxon>Leucocoprinus</taxon>
    </lineage>
</organism>
<dbReference type="InterPro" id="IPR036396">
    <property type="entry name" value="Cyt_P450_sf"/>
</dbReference>
<dbReference type="Pfam" id="PF00067">
    <property type="entry name" value="p450"/>
    <property type="match status" value="1"/>
</dbReference>
<name>A0AAD5VK26_9AGAR</name>
<dbReference type="PANTHER" id="PTHR24305:SF166">
    <property type="entry name" value="CYTOCHROME P450 12A4, MITOCHONDRIAL-RELATED"/>
    <property type="match status" value="1"/>
</dbReference>
<keyword evidence="6" id="KW-0812">Transmembrane</keyword>
<reference evidence="13" key="1">
    <citation type="submission" date="2022-07" db="EMBL/GenBank/DDBJ databases">
        <title>Genome Sequence of Leucocoprinus birnbaumii.</title>
        <authorList>
            <person name="Buettner E."/>
        </authorList>
    </citation>
    <scope>NUCLEOTIDE SEQUENCE</scope>
    <source>
        <strain evidence="13">VT141</strain>
    </source>
</reference>
<keyword evidence="14" id="KW-1185">Reference proteome</keyword>
<evidence type="ECO:0000256" key="5">
    <source>
        <dbReference type="ARBA" id="ARBA00022617"/>
    </source>
</evidence>
<dbReference type="GO" id="GO:0016020">
    <property type="term" value="C:membrane"/>
    <property type="evidence" value="ECO:0007669"/>
    <property type="project" value="UniProtKB-SubCell"/>
</dbReference>
<proteinExistence type="inferred from homology"/>
<evidence type="ECO:0000256" key="4">
    <source>
        <dbReference type="ARBA" id="ARBA00010617"/>
    </source>
</evidence>
<dbReference type="GO" id="GO:0005506">
    <property type="term" value="F:iron ion binding"/>
    <property type="evidence" value="ECO:0007669"/>
    <property type="project" value="InterPro"/>
</dbReference>
<dbReference type="InterPro" id="IPR050121">
    <property type="entry name" value="Cytochrome_P450_monoxygenase"/>
</dbReference>
<comment type="subcellular location">
    <subcellularLocation>
        <location evidence="2">Membrane</location>
    </subcellularLocation>
</comment>
<dbReference type="AlphaFoldDB" id="A0AAD5VK26"/>
<evidence type="ECO:0000256" key="10">
    <source>
        <dbReference type="ARBA" id="ARBA00023004"/>
    </source>
</evidence>
<dbReference type="EMBL" id="JANIEX010000904">
    <property type="protein sequence ID" value="KAJ3562161.1"/>
    <property type="molecule type" value="Genomic_DNA"/>
</dbReference>
<sequence>MSEKVTLQNVISQADSLLKLRLAMLNSSASSFKVGNGVDKAIQTHQEALLMKEGMEQVLHNVTCVMLPISVADRKEAISFARDLRGSCSILVDISIQKKELLDSLPIRNITKLIAQDLKVNYEAMVTLTNVLIGRASVRAVNTSKSVWGPDAEEYRPERWLNRSVDFNIRDSFQSFFSGSHGCAGKTLAIMELKIIITKLITNFEFDLAYERQVPQLTYAFVMIPKDDMPLRVRRLQDTGCSE</sequence>
<evidence type="ECO:0000313" key="14">
    <source>
        <dbReference type="Proteomes" id="UP001213000"/>
    </source>
</evidence>
<dbReference type="SUPFAM" id="SSF48264">
    <property type="entry name" value="Cytochrome P450"/>
    <property type="match status" value="1"/>
</dbReference>
<keyword evidence="9" id="KW-0560">Oxidoreductase</keyword>
<keyword evidence="10" id="KW-0408">Iron</keyword>
<dbReference type="GO" id="GO:0016705">
    <property type="term" value="F:oxidoreductase activity, acting on paired donors, with incorporation or reduction of molecular oxygen"/>
    <property type="evidence" value="ECO:0007669"/>
    <property type="project" value="InterPro"/>
</dbReference>
<protein>
    <recommendedName>
        <fullName evidence="15">Cytochrome P450</fullName>
    </recommendedName>
</protein>
<evidence type="ECO:0000313" key="13">
    <source>
        <dbReference type="EMBL" id="KAJ3562161.1"/>
    </source>
</evidence>
<comment type="similarity">
    <text evidence="4">Belongs to the cytochrome P450 family.</text>
</comment>
<evidence type="ECO:0000256" key="7">
    <source>
        <dbReference type="ARBA" id="ARBA00022723"/>
    </source>
</evidence>
<evidence type="ECO:0000256" key="1">
    <source>
        <dbReference type="ARBA" id="ARBA00001971"/>
    </source>
</evidence>
<dbReference type="Gene3D" id="1.10.630.10">
    <property type="entry name" value="Cytochrome P450"/>
    <property type="match status" value="1"/>
</dbReference>
<gene>
    <name evidence="13" type="ORF">NP233_g9750</name>
</gene>
<evidence type="ECO:0000256" key="3">
    <source>
        <dbReference type="ARBA" id="ARBA00004721"/>
    </source>
</evidence>
<accession>A0AAD5VK26</accession>
<comment type="caution">
    <text evidence="13">The sequence shown here is derived from an EMBL/GenBank/DDBJ whole genome shotgun (WGS) entry which is preliminary data.</text>
</comment>
<comment type="cofactor">
    <cofactor evidence="1">
        <name>heme</name>
        <dbReference type="ChEBI" id="CHEBI:30413"/>
    </cofactor>
</comment>
<dbReference type="PANTHER" id="PTHR24305">
    <property type="entry name" value="CYTOCHROME P450"/>
    <property type="match status" value="1"/>
</dbReference>
<dbReference type="GO" id="GO:0004497">
    <property type="term" value="F:monooxygenase activity"/>
    <property type="evidence" value="ECO:0007669"/>
    <property type="project" value="UniProtKB-KW"/>
</dbReference>
<keyword evidence="7" id="KW-0479">Metal-binding</keyword>
<evidence type="ECO:0000256" key="9">
    <source>
        <dbReference type="ARBA" id="ARBA00023002"/>
    </source>
</evidence>
<dbReference type="Proteomes" id="UP001213000">
    <property type="component" value="Unassembled WGS sequence"/>
</dbReference>
<evidence type="ECO:0000256" key="2">
    <source>
        <dbReference type="ARBA" id="ARBA00004370"/>
    </source>
</evidence>
<keyword evidence="12" id="KW-0472">Membrane</keyword>
<evidence type="ECO:0008006" key="15">
    <source>
        <dbReference type="Google" id="ProtNLM"/>
    </source>
</evidence>
<dbReference type="InterPro" id="IPR001128">
    <property type="entry name" value="Cyt_P450"/>
</dbReference>
<dbReference type="GO" id="GO:0020037">
    <property type="term" value="F:heme binding"/>
    <property type="evidence" value="ECO:0007669"/>
    <property type="project" value="InterPro"/>
</dbReference>
<evidence type="ECO:0000256" key="8">
    <source>
        <dbReference type="ARBA" id="ARBA00022989"/>
    </source>
</evidence>